<dbReference type="Proteomes" id="UP001280121">
    <property type="component" value="Unassembled WGS sequence"/>
</dbReference>
<accession>A0AAE0CVY6</accession>
<comment type="caution">
    <text evidence="1">The sequence shown here is derived from an EMBL/GenBank/DDBJ whole genome shotgun (WGS) entry which is preliminary data.</text>
</comment>
<organism evidence="1 2">
    <name type="scientific">Dipteronia dyeriana</name>
    <dbReference type="NCBI Taxonomy" id="168575"/>
    <lineage>
        <taxon>Eukaryota</taxon>
        <taxon>Viridiplantae</taxon>
        <taxon>Streptophyta</taxon>
        <taxon>Embryophyta</taxon>
        <taxon>Tracheophyta</taxon>
        <taxon>Spermatophyta</taxon>
        <taxon>Magnoliopsida</taxon>
        <taxon>eudicotyledons</taxon>
        <taxon>Gunneridae</taxon>
        <taxon>Pentapetalae</taxon>
        <taxon>rosids</taxon>
        <taxon>malvids</taxon>
        <taxon>Sapindales</taxon>
        <taxon>Sapindaceae</taxon>
        <taxon>Hippocastanoideae</taxon>
        <taxon>Acereae</taxon>
        <taxon>Dipteronia</taxon>
    </lineage>
</organism>
<keyword evidence="2" id="KW-1185">Reference proteome</keyword>
<name>A0AAE0CVY6_9ROSI</name>
<dbReference type="AlphaFoldDB" id="A0AAE0CVY6"/>
<reference evidence="1" key="1">
    <citation type="journal article" date="2023" name="Plant J.">
        <title>Genome sequences and population genomics provide insights into the demographic history, inbreeding, and mutation load of two 'living fossil' tree species of Dipteronia.</title>
        <authorList>
            <person name="Feng Y."/>
            <person name="Comes H.P."/>
            <person name="Chen J."/>
            <person name="Zhu S."/>
            <person name="Lu R."/>
            <person name="Zhang X."/>
            <person name="Li P."/>
            <person name="Qiu J."/>
            <person name="Olsen K.M."/>
            <person name="Qiu Y."/>
        </authorList>
    </citation>
    <scope>NUCLEOTIDE SEQUENCE</scope>
    <source>
        <strain evidence="1">KIB01</strain>
    </source>
</reference>
<proteinExistence type="predicted"/>
<dbReference type="EMBL" id="JANJYI010000001">
    <property type="protein sequence ID" value="KAK2665486.1"/>
    <property type="molecule type" value="Genomic_DNA"/>
</dbReference>
<sequence length="57" mass="6600">MGIIRLPSMIQNAKQTLKRQLHSRNQPAANQDVVPKGHLQSMLEISKGRDSWFRYHS</sequence>
<protein>
    <submittedName>
        <fullName evidence="1">Uncharacterized protein</fullName>
    </submittedName>
</protein>
<gene>
    <name evidence="1" type="ORF">Ddye_004060</name>
</gene>
<evidence type="ECO:0000313" key="1">
    <source>
        <dbReference type="EMBL" id="KAK2665486.1"/>
    </source>
</evidence>
<evidence type="ECO:0000313" key="2">
    <source>
        <dbReference type="Proteomes" id="UP001280121"/>
    </source>
</evidence>